<keyword evidence="3 6" id="KW-0732">Signal</keyword>
<dbReference type="InterPro" id="IPR006059">
    <property type="entry name" value="SBP"/>
</dbReference>
<dbReference type="GO" id="GO:0019808">
    <property type="term" value="F:polyamine binding"/>
    <property type="evidence" value="ECO:0007669"/>
    <property type="project" value="InterPro"/>
</dbReference>
<dbReference type="EMBL" id="AAQH01000037">
    <property type="protein sequence ID" value="EAT10733.1"/>
    <property type="molecule type" value="Genomic_DNA"/>
</dbReference>
<dbReference type="Proteomes" id="UP000004263">
    <property type="component" value="Unassembled WGS sequence"/>
</dbReference>
<dbReference type="Pfam" id="PF13416">
    <property type="entry name" value="SBP_bac_8"/>
    <property type="match status" value="1"/>
</dbReference>
<dbReference type="PRINTS" id="PR00909">
    <property type="entry name" value="SPERMDNBNDNG"/>
</dbReference>
<evidence type="ECO:0000256" key="6">
    <source>
        <dbReference type="SAM" id="SignalP"/>
    </source>
</evidence>
<comment type="function">
    <text evidence="5">Required for the activity of the bacterial periplasmic transport system of putrescine.</text>
</comment>
<evidence type="ECO:0000256" key="3">
    <source>
        <dbReference type="ARBA" id="ARBA00022729"/>
    </source>
</evidence>
<organism evidence="7 8">
    <name type="scientific">Bermanella marisrubri</name>
    <dbReference type="NCBI Taxonomy" id="207949"/>
    <lineage>
        <taxon>Bacteria</taxon>
        <taxon>Pseudomonadati</taxon>
        <taxon>Pseudomonadota</taxon>
        <taxon>Gammaproteobacteria</taxon>
        <taxon>Oceanospirillales</taxon>
        <taxon>Oceanospirillaceae</taxon>
        <taxon>Bermanella</taxon>
    </lineage>
</organism>
<evidence type="ECO:0000256" key="2">
    <source>
        <dbReference type="ARBA" id="ARBA00022448"/>
    </source>
</evidence>
<dbReference type="SUPFAM" id="SSF53850">
    <property type="entry name" value="Periplasmic binding protein-like II"/>
    <property type="match status" value="1"/>
</dbReference>
<dbReference type="GO" id="GO:0015846">
    <property type="term" value="P:polyamine transport"/>
    <property type="evidence" value="ECO:0007669"/>
    <property type="project" value="InterPro"/>
</dbReference>
<reference evidence="7 8" key="1">
    <citation type="submission" date="2006-03" db="EMBL/GenBank/DDBJ databases">
        <authorList>
            <person name="Pinhassi J."/>
            <person name="Pedros-Alio C."/>
            <person name="Ferriera S."/>
            <person name="Johnson J."/>
            <person name="Kravitz S."/>
            <person name="Halpern A."/>
            <person name="Remington K."/>
            <person name="Beeson K."/>
            <person name="Tran B."/>
            <person name="Rogers Y.-H."/>
            <person name="Friedman R."/>
            <person name="Venter J.C."/>
        </authorList>
    </citation>
    <scope>NUCLEOTIDE SEQUENCE [LARGE SCALE GENOMIC DNA]</scope>
    <source>
        <strain evidence="7 8">RED65</strain>
    </source>
</reference>
<dbReference type="PANTHER" id="PTHR30222:SF12">
    <property type="entry name" value="NORSPERMIDINE SENSOR"/>
    <property type="match status" value="1"/>
</dbReference>
<feature type="signal peptide" evidence="6">
    <location>
        <begin position="1"/>
        <end position="19"/>
    </location>
</feature>
<keyword evidence="8" id="KW-1185">Reference proteome</keyword>
<gene>
    <name evidence="7" type="ORF">RED65_07474</name>
</gene>
<feature type="chain" id="PRO_5004194600" description="Putrescine-binding periplasmic protein" evidence="6">
    <location>
        <begin position="20"/>
        <end position="350"/>
    </location>
</feature>
<dbReference type="PIRSF" id="PIRSF019574">
    <property type="entry name" value="Periplasmic_polyamine_BP"/>
    <property type="match status" value="1"/>
</dbReference>
<dbReference type="GO" id="GO:0042597">
    <property type="term" value="C:periplasmic space"/>
    <property type="evidence" value="ECO:0007669"/>
    <property type="project" value="UniProtKB-SubCell"/>
</dbReference>
<dbReference type="AlphaFoldDB" id="Q1MXM2"/>
<dbReference type="OrthoDB" id="9769319at2"/>
<evidence type="ECO:0000313" key="7">
    <source>
        <dbReference type="EMBL" id="EAT10733.1"/>
    </source>
</evidence>
<proteinExistence type="inferred from homology"/>
<comment type="similarity">
    <text evidence="5">Belongs to the bacterial solute-binding protein PotD/PotF family.</text>
</comment>
<sequence>MKHLLVLTLSLCFALSSTAQTLRVLNWGDYIDPELVTQFERENGVSIEYVEFNSEEEFNKLFFERDASFDVVFPSSTLLGVLSKKDLLVKLDKTKIQHFEQLNRDVMRELEAQDPGNQYGVPYMWGTTGIGANTKELKRLGLFEYADSWSLIFDANKREKLKSCGIGLVYERDELFAAALIYLGYPINTKDPEQLDTAGSLLKETVADAKYVHSTQYTDDLGAGKICVGVGYSGDILAEMESNPAISYNIPREGASMWFDMMAIPSNSENKELAYRLINFLSTPKIAGTNSNYIAYPTPVDTAKAFVDAEILEDKTIYPSQEILARLQAFAPLERRSNNIKHRLWVNGPM</sequence>
<dbReference type="InterPro" id="IPR001188">
    <property type="entry name" value="Sperm_putr-bd"/>
</dbReference>
<protein>
    <recommendedName>
        <fullName evidence="5">Putrescine-binding periplasmic protein</fullName>
    </recommendedName>
</protein>
<dbReference type="RefSeq" id="WP_007016849.1">
    <property type="nucleotide sequence ID" value="NZ_AAQH01000037.1"/>
</dbReference>
<dbReference type="Gene3D" id="3.40.190.10">
    <property type="entry name" value="Periplasmic binding protein-like II"/>
    <property type="match status" value="2"/>
</dbReference>
<keyword evidence="4 5" id="KW-0574">Periplasm</keyword>
<name>Q1MXM2_9GAMM</name>
<comment type="subcellular location">
    <subcellularLocation>
        <location evidence="1 5">Periplasm</location>
    </subcellularLocation>
</comment>
<evidence type="ECO:0000256" key="1">
    <source>
        <dbReference type="ARBA" id="ARBA00004418"/>
    </source>
</evidence>
<evidence type="ECO:0000313" key="8">
    <source>
        <dbReference type="Proteomes" id="UP000004263"/>
    </source>
</evidence>
<dbReference type="STRING" id="207949.RED65_07474"/>
<comment type="caution">
    <text evidence="7">The sequence shown here is derived from an EMBL/GenBank/DDBJ whole genome shotgun (WGS) entry which is preliminary data.</text>
</comment>
<evidence type="ECO:0000256" key="4">
    <source>
        <dbReference type="ARBA" id="ARBA00022764"/>
    </source>
</evidence>
<accession>Q1MXM2</accession>
<evidence type="ECO:0000256" key="5">
    <source>
        <dbReference type="PIRNR" id="PIRNR019574"/>
    </source>
</evidence>
<dbReference type="PANTHER" id="PTHR30222">
    <property type="entry name" value="SPERMIDINE/PUTRESCINE-BINDING PERIPLASMIC PROTEIN"/>
    <property type="match status" value="1"/>
</dbReference>
<keyword evidence="2 5" id="KW-0813">Transport</keyword>
<dbReference type="HOGENOM" id="CLU_026974_1_4_6"/>